<evidence type="ECO:0000313" key="1">
    <source>
        <dbReference type="EMBL" id="MEQ2170764.1"/>
    </source>
</evidence>
<organism evidence="1 2">
    <name type="scientific">Goodea atripinnis</name>
    <dbReference type="NCBI Taxonomy" id="208336"/>
    <lineage>
        <taxon>Eukaryota</taxon>
        <taxon>Metazoa</taxon>
        <taxon>Chordata</taxon>
        <taxon>Craniata</taxon>
        <taxon>Vertebrata</taxon>
        <taxon>Euteleostomi</taxon>
        <taxon>Actinopterygii</taxon>
        <taxon>Neopterygii</taxon>
        <taxon>Teleostei</taxon>
        <taxon>Neoteleostei</taxon>
        <taxon>Acanthomorphata</taxon>
        <taxon>Ovalentaria</taxon>
        <taxon>Atherinomorphae</taxon>
        <taxon>Cyprinodontiformes</taxon>
        <taxon>Goodeidae</taxon>
        <taxon>Goodea</taxon>
    </lineage>
</organism>
<dbReference type="EMBL" id="JAHRIO010040126">
    <property type="protein sequence ID" value="MEQ2170764.1"/>
    <property type="molecule type" value="Genomic_DNA"/>
</dbReference>
<evidence type="ECO:0000313" key="2">
    <source>
        <dbReference type="Proteomes" id="UP001476798"/>
    </source>
</evidence>
<dbReference type="Proteomes" id="UP001476798">
    <property type="component" value="Unassembled WGS sequence"/>
</dbReference>
<gene>
    <name evidence="1" type="ORF">GOODEAATRI_003680</name>
</gene>
<proteinExistence type="predicted"/>
<comment type="caution">
    <text evidence="1">The sequence shown here is derived from an EMBL/GenBank/DDBJ whole genome shotgun (WGS) entry which is preliminary data.</text>
</comment>
<accession>A0ABV0NH92</accession>
<keyword evidence="2" id="KW-1185">Reference proteome</keyword>
<sequence length="124" mass="13089">MKWPCAGSALTLPVSHSAKVLLPREQNPGPQALEENNTAPGMTGTRLSYIYSSVARSCACFFLPTMSGAQSGALRRVNLCNGSHWEFCFISPHTALKQTCKSAIMSTACVVGVGRGIGGVDSQI</sequence>
<reference evidence="1 2" key="1">
    <citation type="submission" date="2021-06" db="EMBL/GenBank/DDBJ databases">
        <authorList>
            <person name="Palmer J.M."/>
        </authorList>
    </citation>
    <scope>NUCLEOTIDE SEQUENCE [LARGE SCALE GENOMIC DNA]</scope>
    <source>
        <strain evidence="1 2">GA_2019</strain>
        <tissue evidence="1">Muscle</tissue>
    </source>
</reference>
<protein>
    <submittedName>
        <fullName evidence="1">Uncharacterized protein</fullName>
    </submittedName>
</protein>
<name>A0ABV0NH92_9TELE</name>